<dbReference type="Proteomes" id="UP001163624">
    <property type="component" value="Chromosome"/>
</dbReference>
<reference evidence="1" key="1">
    <citation type="submission" date="2022-11" db="EMBL/GenBank/DDBJ databases">
        <title>Pseudomonas triclosanedens sp. nov., a triclosan degrader isolated from activated sludge.</title>
        <authorList>
            <person name="Yin Y."/>
            <person name="Lu Z."/>
        </authorList>
    </citation>
    <scope>NUCLEOTIDE SEQUENCE</scope>
    <source>
        <strain evidence="1">ZM23</strain>
    </source>
</reference>
<evidence type="ECO:0000313" key="1">
    <source>
        <dbReference type="EMBL" id="WAI47429.1"/>
    </source>
</evidence>
<evidence type="ECO:0000313" key="2">
    <source>
        <dbReference type="Proteomes" id="UP001163624"/>
    </source>
</evidence>
<evidence type="ECO:0008006" key="3">
    <source>
        <dbReference type="Google" id="ProtNLM"/>
    </source>
</evidence>
<proteinExistence type="predicted"/>
<sequence length="594" mass="63725">MINGSPLNSVPLGSAGGPAATPQPVNGGNSFRWRLVVLVGGVDWSERLTGEVEVDREEGAAGVAQFSLCLPEGPVLPAAWKGRSVVIDFVFEIDGVERVSRRHTGRIVEPSWDSATRTLHCTSSDQLQQRVEALDVAAIDALTPQAIWSEDIFEPVSGRSRWDYAQERVTTIQGALECSAAGDIRLNTWSSSIAPNYEFNAGAVVDASVSVSLADLDAQTNVVEIELGHRFSRLWQHTFQFGWQHPDTGGIIGIPGFCIWTHAVTSELPTFDMIREATESQGMTMLTGVRLDRLPPTGVYCDPPQSWINDSYEERLLLAASWLAAIREVQQVTETYTLRVEAPQSVADSGEIIARTSAAVQIDNELANTWESTPFGMAARGENAPGSIIDGTGGGGGGSDEPMTDLRDESRRQLAIRCVLAQAAVTIVGAHRGTTVTWDVPSAWAAGADLVHTLAVRAQGVHASGKCRQIVDKYSLETGSALTTLSVAVMLGGGAVADPLVPPPFDTSAAPRPTGGGNLPTQIGGLSTSPPYDDALDGFSGNYGSRDNDVGQELYPRRFAVPVPEIPEAIRDEWKASIERTYRISIRNDVLELL</sequence>
<keyword evidence="2" id="KW-1185">Reference proteome</keyword>
<accession>A0ABY6ZRM2</accession>
<dbReference type="RefSeq" id="WP_254473715.1">
    <property type="nucleotide sequence ID" value="NZ_CP113432.1"/>
</dbReference>
<organism evidence="1 2">
    <name type="scientific">Pseudomonas triclosanedens</name>
    <dbReference type="NCBI Taxonomy" id="2961893"/>
    <lineage>
        <taxon>Bacteria</taxon>
        <taxon>Pseudomonadati</taxon>
        <taxon>Pseudomonadota</taxon>
        <taxon>Gammaproteobacteria</taxon>
        <taxon>Pseudomonadales</taxon>
        <taxon>Pseudomonadaceae</taxon>
        <taxon>Pseudomonas</taxon>
    </lineage>
</organism>
<name>A0ABY6ZRM2_9PSED</name>
<dbReference type="EMBL" id="CP113432">
    <property type="protein sequence ID" value="WAI47429.1"/>
    <property type="molecule type" value="Genomic_DNA"/>
</dbReference>
<protein>
    <recommendedName>
        <fullName evidence="3">Minor tail protein</fullName>
    </recommendedName>
</protein>
<gene>
    <name evidence="1" type="ORF">OU419_16775</name>
</gene>